<accession>A0AAE3L413</accession>
<reference evidence="4" key="1">
    <citation type="submission" date="2022-08" db="EMBL/GenBank/DDBJ databases">
        <title>Genomic Encyclopedia of Type Strains, Phase III (KMG-III): the genomes of soil and plant-associated and newly described type strains.</title>
        <authorList>
            <person name="Whitman W."/>
        </authorList>
    </citation>
    <scope>NUCLEOTIDE SEQUENCE</scope>
    <source>
        <strain evidence="4">HMT 1</strain>
    </source>
</reference>
<dbReference type="GO" id="GO:0004449">
    <property type="term" value="F:isocitrate dehydrogenase (NAD+) activity"/>
    <property type="evidence" value="ECO:0007669"/>
    <property type="project" value="UniProtKB-EC"/>
</dbReference>
<sequence length="344" mass="38020">MSKLTITELMGDGIATELQESVYSVASAMPMKFTFETLDLSLSNREKLDRKLFEKVEESMYKNKVALKYPTITKDISPNALIRRMCNFSVILRPVISIKGITSNFKEDLFLYIVRIATGGTYDDPGRLIGQDSAISIRIVERKPCQQAARFAFDFARNKSLRVTSSSKHTIQKVTDGLFQSVVEEVHKEYPDVVHNVELFDALLAKIAMRPEDYDVVLVLNEYGDFLSDMASGLAGSIGTGASGNFSFTEDDEIDIAMFDPSGGTAPDIAGQNKCNPTGILLAFGMLLDHIDCYDLGHALRLSLLSAINDGECTPDINGRLGTREYTRAIVDRLPDYLPDAGDQ</sequence>
<dbReference type="PANTHER" id="PTHR11835">
    <property type="entry name" value="DECARBOXYLATING DEHYDROGENASES-ISOCITRATE, ISOPROPYLMALATE, TARTRATE"/>
    <property type="match status" value="1"/>
</dbReference>
<dbReference type="SMART" id="SM01329">
    <property type="entry name" value="Iso_dh"/>
    <property type="match status" value="1"/>
</dbReference>
<dbReference type="GO" id="GO:0006099">
    <property type="term" value="P:tricarboxylic acid cycle"/>
    <property type="evidence" value="ECO:0007669"/>
    <property type="project" value="TreeGrafter"/>
</dbReference>
<organism evidence="4 5">
    <name type="scientific">Methylohalomonas lacus</name>
    <dbReference type="NCBI Taxonomy" id="398773"/>
    <lineage>
        <taxon>Bacteria</taxon>
        <taxon>Pseudomonadati</taxon>
        <taxon>Pseudomonadota</taxon>
        <taxon>Gammaproteobacteria</taxon>
        <taxon>Methylohalomonadales</taxon>
        <taxon>Methylohalomonadaceae</taxon>
        <taxon>Methylohalomonas</taxon>
    </lineage>
</organism>
<dbReference type="PANTHER" id="PTHR11835:SF34">
    <property type="entry name" value="ISOCITRATE DEHYDROGENASE [NAD] SUBUNIT ALPHA, MITOCHONDRIAL"/>
    <property type="match status" value="1"/>
</dbReference>
<dbReference type="Gene3D" id="3.40.718.10">
    <property type="entry name" value="Isopropylmalate Dehydrogenase"/>
    <property type="match status" value="1"/>
</dbReference>
<proteinExistence type="inferred from homology"/>
<evidence type="ECO:0000313" key="4">
    <source>
        <dbReference type="EMBL" id="MCS3903158.1"/>
    </source>
</evidence>
<dbReference type="Pfam" id="PF00180">
    <property type="entry name" value="Iso_dh"/>
    <property type="match status" value="1"/>
</dbReference>
<evidence type="ECO:0000256" key="2">
    <source>
        <dbReference type="ARBA" id="ARBA00023002"/>
    </source>
</evidence>
<dbReference type="RefSeq" id="WP_259054771.1">
    <property type="nucleotide sequence ID" value="NZ_JANUCT010000006.1"/>
</dbReference>
<feature type="domain" description="Isopropylmalate dehydrogenase-like" evidence="3">
    <location>
        <begin position="5"/>
        <end position="330"/>
    </location>
</feature>
<keyword evidence="2 4" id="KW-0560">Oxidoreductase</keyword>
<comment type="caution">
    <text evidence="4">The sequence shown here is derived from an EMBL/GenBank/DDBJ whole genome shotgun (WGS) entry which is preliminary data.</text>
</comment>
<evidence type="ECO:0000256" key="1">
    <source>
        <dbReference type="ARBA" id="ARBA00007769"/>
    </source>
</evidence>
<dbReference type="GO" id="GO:0006102">
    <property type="term" value="P:isocitrate metabolic process"/>
    <property type="evidence" value="ECO:0007669"/>
    <property type="project" value="TreeGrafter"/>
</dbReference>
<dbReference type="InterPro" id="IPR024084">
    <property type="entry name" value="IsoPropMal-DH-like_dom"/>
</dbReference>
<dbReference type="EMBL" id="JANUCT010000006">
    <property type="protein sequence ID" value="MCS3903158.1"/>
    <property type="molecule type" value="Genomic_DNA"/>
</dbReference>
<dbReference type="SUPFAM" id="SSF53659">
    <property type="entry name" value="Isocitrate/Isopropylmalate dehydrogenase-like"/>
    <property type="match status" value="1"/>
</dbReference>
<dbReference type="EC" id="1.1.1.41" evidence="4"/>
<comment type="similarity">
    <text evidence="1">Belongs to the isocitrate and isopropylmalate dehydrogenases family.</text>
</comment>
<evidence type="ECO:0000259" key="3">
    <source>
        <dbReference type="SMART" id="SM01329"/>
    </source>
</evidence>
<protein>
    <submittedName>
        <fullName evidence="4">Isocitrate dehydrogenase (NAD+)</fullName>
        <ecNumber evidence="4">1.1.1.41</ecNumber>
    </submittedName>
</protein>
<dbReference type="Proteomes" id="UP001204445">
    <property type="component" value="Unassembled WGS sequence"/>
</dbReference>
<gene>
    <name evidence="4" type="ORF">J2T55_001175</name>
</gene>
<evidence type="ECO:0000313" key="5">
    <source>
        <dbReference type="Proteomes" id="UP001204445"/>
    </source>
</evidence>
<name>A0AAE3L413_9GAMM</name>
<keyword evidence="5" id="KW-1185">Reference proteome</keyword>
<dbReference type="AlphaFoldDB" id="A0AAE3L413"/>